<evidence type="ECO:0000256" key="6">
    <source>
        <dbReference type="ARBA" id="ARBA00023212"/>
    </source>
</evidence>
<dbReference type="Gene3D" id="3.20.180.20">
    <property type="entry name" value="Dynein heavy chain, N-terminal domain 2"/>
    <property type="match status" value="1"/>
</dbReference>
<evidence type="ECO:0000256" key="1">
    <source>
        <dbReference type="ARBA" id="ARBA00004245"/>
    </source>
</evidence>
<keyword evidence="6" id="KW-0206">Cytoskeleton</keyword>
<feature type="non-terminal residue" evidence="9">
    <location>
        <position position="1"/>
    </location>
</feature>
<dbReference type="AlphaFoldDB" id="A0A2J8A4A2"/>
<keyword evidence="3" id="KW-0963">Cytoplasm</keyword>
<dbReference type="GO" id="GO:0030286">
    <property type="term" value="C:dynein complex"/>
    <property type="evidence" value="ECO:0007669"/>
    <property type="project" value="InterPro"/>
</dbReference>
<dbReference type="GO" id="GO:0051959">
    <property type="term" value="F:dynein light intermediate chain binding"/>
    <property type="evidence" value="ECO:0007669"/>
    <property type="project" value="InterPro"/>
</dbReference>
<reference evidence="9 10" key="1">
    <citation type="journal article" date="2017" name="Mol. Biol. Evol.">
        <title>The 4-celled Tetrabaena socialis nuclear genome reveals the essential components for genetic control of cell number at the origin of multicellularity in the volvocine lineage.</title>
        <authorList>
            <person name="Featherston J."/>
            <person name="Arakaki Y."/>
            <person name="Hanschen E.R."/>
            <person name="Ferris P.J."/>
            <person name="Michod R.E."/>
            <person name="Olson B.J.S.C."/>
            <person name="Nozaki H."/>
            <person name="Durand P.M."/>
        </authorList>
    </citation>
    <scope>NUCLEOTIDE SEQUENCE [LARGE SCALE GENOMIC DNA]</scope>
    <source>
        <strain evidence="9 10">NIES-571</strain>
    </source>
</reference>
<accession>A0A2J8A4A2</accession>
<dbReference type="GO" id="GO:0045505">
    <property type="term" value="F:dynein intermediate chain binding"/>
    <property type="evidence" value="ECO:0007669"/>
    <property type="project" value="InterPro"/>
</dbReference>
<dbReference type="InterPro" id="IPR013602">
    <property type="entry name" value="Dynein_heavy_linker"/>
</dbReference>
<gene>
    <name evidence="9" type="ORF">TSOC_006234</name>
</gene>
<evidence type="ECO:0000256" key="4">
    <source>
        <dbReference type="ARBA" id="ARBA00022741"/>
    </source>
</evidence>
<evidence type="ECO:0000256" key="5">
    <source>
        <dbReference type="ARBA" id="ARBA00023054"/>
    </source>
</evidence>
<dbReference type="FunFam" id="3.20.180.20:FF:000003">
    <property type="entry name" value="Dynein heavy chain 12, axonemal"/>
    <property type="match status" value="1"/>
</dbReference>
<evidence type="ECO:0000256" key="2">
    <source>
        <dbReference type="ARBA" id="ARBA00004316"/>
    </source>
</evidence>
<organism evidence="9 10">
    <name type="scientific">Tetrabaena socialis</name>
    <dbReference type="NCBI Taxonomy" id="47790"/>
    <lineage>
        <taxon>Eukaryota</taxon>
        <taxon>Viridiplantae</taxon>
        <taxon>Chlorophyta</taxon>
        <taxon>core chlorophytes</taxon>
        <taxon>Chlorophyceae</taxon>
        <taxon>CS clade</taxon>
        <taxon>Chlamydomonadales</taxon>
        <taxon>Tetrabaenaceae</taxon>
        <taxon>Tetrabaena</taxon>
    </lineage>
</organism>
<keyword evidence="7" id="KW-0966">Cell projection</keyword>
<dbReference type="Gene3D" id="1.20.58.1120">
    <property type="match status" value="1"/>
</dbReference>
<dbReference type="GO" id="GO:0007018">
    <property type="term" value="P:microtubule-based movement"/>
    <property type="evidence" value="ECO:0007669"/>
    <property type="project" value="InterPro"/>
</dbReference>
<dbReference type="Gene3D" id="1.20.140.100">
    <property type="entry name" value="Dynein heavy chain, N-terminal domain 2"/>
    <property type="match status" value="1"/>
</dbReference>
<proteinExistence type="predicted"/>
<evidence type="ECO:0000313" key="10">
    <source>
        <dbReference type="Proteomes" id="UP000236333"/>
    </source>
</evidence>
<keyword evidence="4" id="KW-0547">Nucleotide-binding</keyword>
<dbReference type="InterPro" id="IPR026983">
    <property type="entry name" value="DHC"/>
</dbReference>
<dbReference type="GO" id="GO:0000166">
    <property type="term" value="F:nucleotide binding"/>
    <property type="evidence" value="ECO:0007669"/>
    <property type="project" value="UniProtKB-KW"/>
</dbReference>
<evidence type="ECO:0000256" key="7">
    <source>
        <dbReference type="ARBA" id="ARBA00023273"/>
    </source>
</evidence>
<keyword evidence="10" id="KW-1185">Reference proteome</keyword>
<evidence type="ECO:0000256" key="3">
    <source>
        <dbReference type="ARBA" id="ARBA00022490"/>
    </source>
</evidence>
<evidence type="ECO:0000313" key="9">
    <source>
        <dbReference type="EMBL" id="PNH07362.1"/>
    </source>
</evidence>
<dbReference type="PANTHER" id="PTHR45703">
    <property type="entry name" value="DYNEIN HEAVY CHAIN"/>
    <property type="match status" value="1"/>
</dbReference>
<protein>
    <submittedName>
        <fullName evidence="9">Dynein heavy chain 3, axonemal</fullName>
    </submittedName>
</protein>
<evidence type="ECO:0000259" key="8">
    <source>
        <dbReference type="Pfam" id="PF08393"/>
    </source>
</evidence>
<comment type="caution">
    <text evidence="9">The sequence shown here is derived from an EMBL/GenBank/DDBJ whole genome shotgun (WGS) entry which is preliminary data.</text>
</comment>
<dbReference type="GO" id="GO:0042995">
    <property type="term" value="C:cell projection"/>
    <property type="evidence" value="ECO:0007669"/>
    <property type="project" value="UniProtKB-SubCell"/>
</dbReference>
<dbReference type="EMBL" id="PGGS01000184">
    <property type="protein sequence ID" value="PNH07362.1"/>
    <property type="molecule type" value="Genomic_DNA"/>
</dbReference>
<keyword evidence="5" id="KW-0175">Coiled coil</keyword>
<dbReference type="Proteomes" id="UP000236333">
    <property type="component" value="Unassembled WGS sequence"/>
</dbReference>
<dbReference type="OrthoDB" id="538982at2759"/>
<dbReference type="InterPro" id="IPR042222">
    <property type="entry name" value="Dynein_2_N"/>
</dbReference>
<dbReference type="InterPro" id="IPR042228">
    <property type="entry name" value="Dynein_linker_3"/>
</dbReference>
<sequence>AEVERFVTLGDLRQVDDRMATVLDIEGRLNSYQDLADLYCNREEIFGLPRSEYPALEDVRKAFTPSADLWRIASEFARSLPEWLDGPFTEIDAETVAADVDRWWRATAKLAKQLDKEPGEVVAAVRGKLEDFQVGLAVLETFQKANETLEKIQKNLEDYLETKRMAFPRFYFLSNDELLEILSETKDPLRVQPFLRKIFEGISALEFQPNGDVTAMFSEEGERVEFKTPFNPRDSLGNVERWLIECEIAMRSTLKDTILRAFNDFTRTPRVQWVTSWPGQVVICVDCMYWTRETAEAIAKHTLGEYAQQCTDELMKHCTDELMKRCASAGGGGPKEGRKKGMGCYRTLMGALHLNLGGAPEG</sequence>
<dbReference type="PANTHER" id="PTHR45703:SF38">
    <property type="entry name" value="DYNEINS HEAVY CHAIN"/>
    <property type="match status" value="1"/>
</dbReference>
<feature type="domain" description="Dynein heavy chain linker" evidence="8">
    <location>
        <begin position="138"/>
        <end position="259"/>
    </location>
</feature>
<name>A0A2J8A4A2_9CHLO</name>
<dbReference type="Pfam" id="PF08393">
    <property type="entry name" value="DHC_N2"/>
    <property type="match status" value="1"/>
</dbReference>
<comment type="subcellular location">
    <subcellularLocation>
        <location evidence="2">Cell projection</location>
    </subcellularLocation>
    <subcellularLocation>
        <location evidence="1">Cytoplasm</location>
        <location evidence="1">Cytoskeleton</location>
    </subcellularLocation>
</comment>